<dbReference type="KEGG" id="tch:CHITON_1104"/>
<accession>A0A160VS46</accession>
<name>A0A160VS46_9EURY</name>
<dbReference type="AlphaFoldDB" id="A0A160VS46"/>
<reference evidence="1 4" key="3">
    <citation type="submission" date="2016-04" db="EMBL/GenBank/DDBJ databases">
        <title>Complete genome sequence of Thermococcus chitonophagus type strain GC74.</title>
        <authorList>
            <person name="Oger P.M."/>
        </authorList>
    </citation>
    <scope>NUCLEOTIDE SEQUENCE [LARGE SCALE GENOMIC DNA]</scope>
    <source>
        <strain evidence="1 4">GC74</strain>
    </source>
</reference>
<protein>
    <submittedName>
        <fullName evidence="2">Uncharacterized protein</fullName>
    </submittedName>
</protein>
<dbReference type="GeneID" id="33322790"/>
<proteinExistence type="predicted"/>
<dbReference type="Proteomes" id="UP000250189">
    <property type="component" value="Chromosome"/>
</dbReference>
<evidence type="ECO:0000313" key="4">
    <source>
        <dbReference type="Proteomes" id="UP000250189"/>
    </source>
</evidence>
<dbReference type="RefSeq" id="WP_068577525.1">
    <property type="nucleotide sequence ID" value="NZ_CP015193.1"/>
</dbReference>
<sequence>MTTKAVTTVKIPIQMEIEEIAKKKGVSVEKLITSLENLLLLEAIAIDSELSIEDAITIGKR</sequence>
<reference evidence="3" key="2">
    <citation type="submission" date="2016-01" db="EMBL/GenBank/DDBJ databases">
        <authorList>
            <person name="Vorgias C.E."/>
        </authorList>
    </citation>
    <scope>NUCLEOTIDE SEQUENCE [LARGE SCALE GENOMIC DNA]</scope>
</reference>
<evidence type="ECO:0000313" key="1">
    <source>
        <dbReference type="EMBL" id="ASJ17262.1"/>
    </source>
</evidence>
<evidence type="ECO:0000313" key="2">
    <source>
        <dbReference type="EMBL" id="CUX77883.1"/>
    </source>
</evidence>
<dbReference type="STRING" id="54262.CHITON_1104"/>
<dbReference type="Proteomes" id="UP000093069">
    <property type="component" value="Chromosome I"/>
</dbReference>
<dbReference type="EMBL" id="CP015193">
    <property type="protein sequence ID" value="ASJ17262.1"/>
    <property type="molecule type" value="Genomic_DNA"/>
</dbReference>
<reference evidence="2" key="1">
    <citation type="submission" date="2016-01" db="EMBL/GenBank/DDBJ databases">
        <authorList>
            <person name="Oliw E.H."/>
        </authorList>
    </citation>
    <scope>NUCLEOTIDE SEQUENCE</scope>
    <source>
        <strain evidence="2">1</strain>
    </source>
</reference>
<organism evidence="2 3">
    <name type="scientific">Thermococcus chitonophagus</name>
    <dbReference type="NCBI Taxonomy" id="54262"/>
    <lineage>
        <taxon>Archaea</taxon>
        <taxon>Methanobacteriati</taxon>
        <taxon>Methanobacteriota</taxon>
        <taxon>Thermococci</taxon>
        <taxon>Thermococcales</taxon>
        <taxon>Thermococcaceae</taxon>
        <taxon>Thermococcus</taxon>
    </lineage>
</organism>
<dbReference type="EMBL" id="LN999010">
    <property type="protein sequence ID" value="CUX77883.1"/>
    <property type="molecule type" value="Genomic_DNA"/>
</dbReference>
<evidence type="ECO:0000313" key="3">
    <source>
        <dbReference type="Proteomes" id="UP000093069"/>
    </source>
</evidence>
<keyword evidence="4" id="KW-1185">Reference proteome</keyword>
<gene>
    <name evidence="1" type="ORF">A3L04_09380</name>
    <name evidence="2" type="ORF">CHITON_1104</name>
</gene>